<dbReference type="CDD" id="cd00338">
    <property type="entry name" value="Ser_Recombinase"/>
    <property type="match status" value="1"/>
</dbReference>
<feature type="domain" description="Resolvase/invertase-type recombinase catalytic" evidence="4">
    <location>
        <begin position="5"/>
        <end position="150"/>
    </location>
</feature>
<dbReference type="InterPro" id="IPR006119">
    <property type="entry name" value="Resolv_N"/>
</dbReference>
<proteinExistence type="predicted"/>
<dbReference type="SUPFAM" id="SSF53041">
    <property type="entry name" value="Resolvase-like"/>
    <property type="match status" value="1"/>
</dbReference>
<feature type="compositionally biased region" description="Basic and acidic residues" evidence="3">
    <location>
        <begin position="12"/>
        <end position="22"/>
    </location>
</feature>
<dbReference type="InterPro" id="IPR036162">
    <property type="entry name" value="Resolvase-like_N_sf"/>
</dbReference>
<feature type="region of interest" description="Disordered" evidence="3">
    <location>
        <begin position="1"/>
        <end position="22"/>
    </location>
</feature>
<dbReference type="PANTHER" id="PTHR30461:SF2">
    <property type="entry name" value="SERINE RECOMBINASE PINE-RELATED"/>
    <property type="match status" value="1"/>
</dbReference>
<dbReference type="Proteomes" id="UP000823736">
    <property type="component" value="Unassembled WGS sequence"/>
</dbReference>
<keyword evidence="6" id="KW-1185">Reference proteome</keyword>
<accession>A0A8T4GUH3</accession>
<evidence type="ECO:0000259" key="4">
    <source>
        <dbReference type="PROSITE" id="PS51736"/>
    </source>
</evidence>
<keyword evidence="1" id="KW-0238">DNA-binding</keyword>
<dbReference type="AlphaFoldDB" id="A0A8T4GUH3"/>
<dbReference type="RefSeq" id="WP_209491042.1">
    <property type="nucleotide sequence ID" value="NZ_JAGGLC010000002.1"/>
</dbReference>
<dbReference type="Pfam" id="PF00239">
    <property type="entry name" value="Resolvase"/>
    <property type="match status" value="1"/>
</dbReference>
<protein>
    <submittedName>
        <fullName evidence="5">DNA invertase Pin-like site-specific DNA recombinase</fullName>
    </submittedName>
</protein>
<evidence type="ECO:0000256" key="1">
    <source>
        <dbReference type="ARBA" id="ARBA00023125"/>
    </source>
</evidence>
<dbReference type="GO" id="GO:0003677">
    <property type="term" value="F:DNA binding"/>
    <property type="evidence" value="ECO:0007669"/>
    <property type="project" value="UniProtKB-KW"/>
</dbReference>
<evidence type="ECO:0000313" key="6">
    <source>
        <dbReference type="Proteomes" id="UP000823736"/>
    </source>
</evidence>
<dbReference type="InterPro" id="IPR050639">
    <property type="entry name" value="SSR_resolvase"/>
</dbReference>
<reference evidence="5" key="1">
    <citation type="submission" date="2021-03" db="EMBL/GenBank/DDBJ databases">
        <title>Genomic Encyclopedia of Type Strains, Phase IV (KMG-IV): sequencing the most valuable type-strain genomes for metagenomic binning, comparative biology and taxonomic classification.</title>
        <authorList>
            <person name="Goeker M."/>
        </authorList>
    </citation>
    <scope>NUCLEOTIDE SEQUENCE</scope>
    <source>
        <strain evidence="5">DSM 26232</strain>
    </source>
</reference>
<sequence length="245" mass="27581">MTTKQYSAYIRKSTEEQSDEHQRADLRDWFKNNGIDISEVEFYAEQASGASEERDEFTSLIENVEDGNVKNIVIWEVSRIARKGFLAQRFFDACEDAGVTIHVTNGSVRRIEPDGTGRLVADIIASVAAEERRNLIRRTKSGQKRAREAGKWVGNPPTGFTVTDGYLQPNLNPDYDNGETGYFDVTEALDSVESGQSYNEAADQTPNITRQTLSKIDKDENRRAWYIDGTAEDERVQDALEQASP</sequence>
<comment type="caution">
    <text evidence="5">The sequence shown here is derived from an EMBL/GenBank/DDBJ whole genome shotgun (WGS) entry which is preliminary data.</text>
</comment>
<name>A0A8T4GUH3_9EURY</name>
<gene>
    <name evidence="5" type="ORF">J2753_001255</name>
</gene>
<evidence type="ECO:0000313" key="5">
    <source>
        <dbReference type="EMBL" id="MBP1986761.1"/>
    </source>
</evidence>
<dbReference type="Gene3D" id="3.40.50.1390">
    <property type="entry name" value="Resolvase, N-terminal catalytic domain"/>
    <property type="match status" value="1"/>
</dbReference>
<evidence type="ECO:0000256" key="3">
    <source>
        <dbReference type="SAM" id="MobiDB-lite"/>
    </source>
</evidence>
<dbReference type="EMBL" id="JAGGLC010000002">
    <property type="protein sequence ID" value="MBP1986761.1"/>
    <property type="molecule type" value="Genomic_DNA"/>
</dbReference>
<evidence type="ECO:0000256" key="2">
    <source>
        <dbReference type="ARBA" id="ARBA00023172"/>
    </source>
</evidence>
<dbReference type="PROSITE" id="PS51736">
    <property type="entry name" value="RECOMBINASES_3"/>
    <property type="match status" value="1"/>
</dbReference>
<dbReference type="OrthoDB" id="24728at2157"/>
<dbReference type="GO" id="GO:0000150">
    <property type="term" value="F:DNA strand exchange activity"/>
    <property type="evidence" value="ECO:0007669"/>
    <property type="project" value="InterPro"/>
</dbReference>
<keyword evidence="2" id="KW-0233">DNA recombination</keyword>
<dbReference type="PANTHER" id="PTHR30461">
    <property type="entry name" value="DNA-INVERTASE FROM LAMBDOID PROPHAGE"/>
    <property type="match status" value="1"/>
</dbReference>
<organism evidence="5 6">
    <name type="scientific">Halolamina salifodinae</name>
    <dbReference type="NCBI Taxonomy" id="1202767"/>
    <lineage>
        <taxon>Archaea</taxon>
        <taxon>Methanobacteriati</taxon>
        <taxon>Methanobacteriota</taxon>
        <taxon>Stenosarchaea group</taxon>
        <taxon>Halobacteria</taxon>
        <taxon>Halobacteriales</taxon>
        <taxon>Haloferacaceae</taxon>
    </lineage>
</organism>
<dbReference type="SMART" id="SM00857">
    <property type="entry name" value="Resolvase"/>
    <property type="match status" value="1"/>
</dbReference>